<dbReference type="InterPro" id="IPR032282">
    <property type="entry name" value="HAGH_C"/>
</dbReference>
<evidence type="ECO:0000256" key="8">
    <source>
        <dbReference type="ARBA" id="ARBA00022833"/>
    </source>
</evidence>
<dbReference type="PANTHER" id="PTHR11935:SF94">
    <property type="entry name" value="TENZING NORGAY, ISOFORM C"/>
    <property type="match status" value="1"/>
</dbReference>
<dbReference type="GO" id="GO:0019243">
    <property type="term" value="P:methylglyoxal catabolic process to D-lactate via S-lactoyl-glutathione"/>
    <property type="evidence" value="ECO:0007669"/>
    <property type="project" value="InterPro"/>
</dbReference>
<feature type="domain" description="Metallo-beta-lactamase" evidence="10">
    <location>
        <begin position="33"/>
        <end position="208"/>
    </location>
</feature>
<evidence type="ECO:0000313" key="12">
    <source>
        <dbReference type="Proteomes" id="UP000784294"/>
    </source>
</evidence>
<comment type="cofactor">
    <cofactor evidence="2">
        <name>Zn(2+)</name>
        <dbReference type="ChEBI" id="CHEBI:29105"/>
    </cofactor>
</comment>
<accession>A0A3S5BWK5</accession>
<keyword evidence="12" id="KW-1185">Reference proteome</keyword>
<protein>
    <recommendedName>
        <fullName evidence="5">hydroxyacylglutathione hydrolase</fullName>
        <ecNumber evidence="5">3.1.2.6</ecNumber>
    </recommendedName>
    <alternativeName>
        <fullName evidence="9">Glyoxalase II</fullName>
    </alternativeName>
</protein>
<dbReference type="InterPro" id="IPR017782">
    <property type="entry name" value="Hydroxyacylglutathione_Hdrlase"/>
</dbReference>
<dbReference type="GO" id="GO:0004416">
    <property type="term" value="F:hydroxyacylglutathione hydrolase activity"/>
    <property type="evidence" value="ECO:0007669"/>
    <property type="project" value="UniProtKB-EC"/>
</dbReference>
<dbReference type="InterPro" id="IPR036866">
    <property type="entry name" value="RibonucZ/Hydroxyglut_hydro"/>
</dbReference>
<dbReference type="EC" id="3.1.2.6" evidence="5"/>
<dbReference type="Pfam" id="PF00753">
    <property type="entry name" value="Lactamase_B"/>
    <property type="match status" value="1"/>
</dbReference>
<evidence type="ECO:0000256" key="4">
    <source>
        <dbReference type="ARBA" id="ARBA00006759"/>
    </source>
</evidence>
<comment type="similarity">
    <text evidence="4">Belongs to the metallo-beta-lactamase superfamily. Glyoxalase II family.</text>
</comment>
<keyword evidence="6" id="KW-0479">Metal-binding</keyword>
<dbReference type="Pfam" id="PF16123">
    <property type="entry name" value="HAGH_C"/>
    <property type="match status" value="1"/>
</dbReference>
<gene>
    <name evidence="11" type="ORF">PXEA_LOCUS15210</name>
</gene>
<dbReference type="PANTHER" id="PTHR11935">
    <property type="entry name" value="BETA LACTAMASE DOMAIN"/>
    <property type="match status" value="1"/>
</dbReference>
<comment type="catalytic activity">
    <reaction evidence="1">
        <text>an S-(2-hydroxyacyl)glutathione + H2O = a 2-hydroxy carboxylate + glutathione + H(+)</text>
        <dbReference type="Rhea" id="RHEA:21864"/>
        <dbReference type="ChEBI" id="CHEBI:15377"/>
        <dbReference type="ChEBI" id="CHEBI:15378"/>
        <dbReference type="ChEBI" id="CHEBI:57925"/>
        <dbReference type="ChEBI" id="CHEBI:58896"/>
        <dbReference type="ChEBI" id="CHEBI:71261"/>
        <dbReference type="EC" id="3.1.2.6"/>
    </reaction>
</comment>
<dbReference type="Proteomes" id="UP000784294">
    <property type="component" value="Unassembled WGS sequence"/>
</dbReference>
<sequence length="290" mass="32273">MMARFLRCGGSLASFIHTHSLAMDVVTIPALSDNYMYLLIDKGSKVGIKKCAAIDPVNPSSILEKVKSLGLELTMALTTHHHQDHAGGNEELARLWSATYEIPKEKFPIYGGDRRVQACNKMVTHDSTIEIGDGLLVKCLFTPCHTSGHICYHVTEIGGDARNAVFTGDTLFLGGCGRFFEGNASQMYNALVKTLGRLPPSTSVYCGHEYTLKNLQFALTIEPNNEAIRCRLEEVIKKCNKGQATVPGNLFEEMETNPFMRVDRQEVLEHCCTTDPIKAMEILREKKDRF</sequence>
<dbReference type="Gene3D" id="3.60.15.10">
    <property type="entry name" value="Ribonuclease Z/Hydroxyacylglutathione hydrolase-like"/>
    <property type="match status" value="1"/>
</dbReference>
<dbReference type="CDD" id="cd07723">
    <property type="entry name" value="hydroxyacylglutathione_hydrolase_MBL-fold"/>
    <property type="match status" value="1"/>
</dbReference>
<dbReference type="InterPro" id="IPR035680">
    <property type="entry name" value="Clx_II_MBL"/>
</dbReference>
<dbReference type="InterPro" id="IPR001279">
    <property type="entry name" value="Metallo-B-lactamas"/>
</dbReference>
<evidence type="ECO:0000256" key="1">
    <source>
        <dbReference type="ARBA" id="ARBA00001623"/>
    </source>
</evidence>
<dbReference type="SUPFAM" id="SSF56281">
    <property type="entry name" value="Metallo-hydrolase/oxidoreductase"/>
    <property type="match status" value="1"/>
</dbReference>
<evidence type="ECO:0000256" key="6">
    <source>
        <dbReference type="ARBA" id="ARBA00022723"/>
    </source>
</evidence>
<dbReference type="SMART" id="SM00849">
    <property type="entry name" value="Lactamase_B"/>
    <property type="match status" value="1"/>
</dbReference>
<comment type="caution">
    <text evidence="11">The sequence shown here is derived from an EMBL/GenBank/DDBJ whole genome shotgun (WGS) entry which is preliminary data.</text>
</comment>
<dbReference type="GO" id="GO:0046872">
    <property type="term" value="F:metal ion binding"/>
    <property type="evidence" value="ECO:0007669"/>
    <property type="project" value="UniProtKB-KW"/>
</dbReference>
<dbReference type="NCBIfam" id="TIGR03413">
    <property type="entry name" value="GSH_gloB"/>
    <property type="match status" value="1"/>
</dbReference>
<proteinExistence type="inferred from homology"/>
<comment type="pathway">
    <text evidence="3">Secondary metabolite metabolism; methylglyoxal degradation; (R)-lactate from methylglyoxal: step 2/2.</text>
</comment>
<evidence type="ECO:0000256" key="5">
    <source>
        <dbReference type="ARBA" id="ARBA00011917"/>
    </source>
</evidence>
<dbReference type="FunFam" id="3.60.15.10:FF:000019">
    <property type="entry name" value="Hydroxyacylglutathione hydrolase, mitochondrial"/>
    <property type="match status" value="1"/>
</dbReference>
<evidence type="ECO:0000256" key="9">
    <source>
        <dbReference type="ARBA" id="ARBA00031044"/>
    </source>
</evidence>
<dbReference type="HAMAP" id="MF_01374">
    <property type="entry name" value="Glyoxalase_2"/>
    <property type="match status" value="1"/>
</dbReference>
<reference evidence="11" key="1">
    <citation type="submission" date="2018-11" db="EMBL/GenBank/DDBJ databases">
        <authorList>
            <consortium name="Pathogen Informatics"/>
        </authorList>
    </citation>
    <scope>NUCLEOTIDE SEQUENCE</scope>
</reference>
<organism evidence="11 12">
    <name type="scientific">Protopolystoma xenopodis</name>
    <dbReference type="NCBI Taxonomy" id="117903"/>
    <lineage>
        <taxon>Eukaryota</taxon>
        <taxon>Metazoa</taxon>
        <taxon>Spiralia</taxon>
        <taxon>Lophotrochozoa</taxon>
        <taxon>Platyhelminthes</taxon>
        <taxon>Monogenea</taxon>
        <taxon>Polyopisthocotylea</taxon>
        <taxon>Polystomatidea</taxon>
        <taxon>Polystomatidae</taxon>
        <taxon>Protopolystoma</taxon>
    </lineage>
</organism>
<dbReference type="EMBL" id="CAAALY010053030">
    <property type="protein sequence ID" value="VEL21770.1"/>
    <property type="molecule type" value="Genomic_DNA"/>
</dbReference>
<evidence type="ECO:0000256" key="2">
    <source>
        <dbReference type="ARBA" id="ARBA00001947"/>
    </source>
</evidence>
<keyword evidence="7" id="KW-0378">Hydrolase</keyword>
<dbReference type="OrthoDB" id="515692at2759"/>
<evidence type="ECO:0000256" key="7">
    <source>
        <dbReference type="ARBA" id="ARBA00022801"/>
    </source>
</evidence>
<dbReference type="AlphaFoldDB" id="A0A3S5BWK5"/>
<evidence type="ECO:0000313" key="11">
    <source>
        <dbReference type="EMBL" id="VEL21770.1"/>
    </source>
</evidence>
<evidence type="ECO:0000256" key="3">
    <source>
        <dbReference type="ARBA" id="ARBA00004963"/>
    </source>
</evidence>
<keyword evidence="8" id="KW-0862">Zinc</keyword>
<evidence type="ECO:0000259" key="10">
    <source>
        <dbReference type="SMART" id="SM00849"/>
    </source>
</evidence>
<name>A0A3S5BWK5_9PLAT</name>